<dbReference type="Proteomes" id="UP001207116">
    <property type="component" value="Unassembled WGS sequence"/>
</dbReference>
<feature type="region of interest" description="Disordered" evidence="4">
    <location>
        <begin position="815"/>
        <end position="840"/>
    </location>
</feature>
<comment type="caution">
    <text evidence="8">The sequence shown here is derived from an EMBL/GenBank/DDBJ whole genome shotgun (WGS) entry which is preliminary data.</text>
</comment>
<comment type="subcellular location">
    <subcellularLocation>
        <location evidence="1">Cell outer membrane</location>
    </subcellularLocation>
</comment>
<feature type="signal peptide" evidence="5">
    <location>
        <begin position="1"/>
        <end position="18"/>
    </location>
</feature>
<sequence length="840" mass="95687">MKYILILASLLVFSLANSQRPQNQNRLQSITVTGSVFDQETGQPLEYATLVLQSVRRPDLITGGITDSSGKFSVETFPGQYNVRVEYLGYKTYELPNQTFRASTDLGNISLGIDAEQLEAVEVVGERTTVELRLDKKVYNVGSDLTVRGGSVTDVLDNVPSVTVDVEGNISLRGNESVRILINGKPSALSGLNPETLQQLPAEAIEKVEVITNPSARYDAEGTAGILNIVLKQSKTAGLNGSVNVFAGTPDNFGGAVSLNLRREKFNIFTNTTYRYRDAPGNALFEQENLNPDGTTASFQDEIRNYQRQSDGFNTNVGFEYFFDDTSSITNSLVIRSRGGNSETNIDFFNFDAALNPTIERNRFTNEDNEDETVQYSVNFVKRFKRDGHILTADYQYSRGNEIENSIINEVVLGENINLPTEQTINDETQENQLVQFDYVLPFGEDNQSQFELGYRGTFNNFNTDFDFGILEDGNLDVDPNFSNELNYKEYVNAAYAQLGSKFNKFNILGGLRMEASDIGIELVNTGEVDNKDYVDWFPSLFLGYEFSQEEQLTLSYSRRLRRPRNRFINPFPSRSSNTNLFQGNPDLDPTYTNAFDFGYLKRWEKLTFNTSAYYNRSTGVFQFIQQETGDFVEIENPDDPGNPVLVPVQRRTPVNLATDERIGWEFTTTYVPKRSWRLTWNLNLFQQNIRGDYTFTNFLGEEVTQNFDADNFTWFTRVSAKIPLPYQIDFQSNVFYRGPTRNAQSENKGILSTNLAFSKDIIKDKATLSLNVSDLFNSRKRRSEVRTDNVFTYSEFQWRERQITMSFLYRFNEQQDQRNGRRRNGNGGDDDFEFEGSSR</sequence>
<dbReference type="InterPro" id="IPR037066">
    <property type="entry name" value="Plug_dom_sf"/>
</dbReference>
<feature type="compositionally biased region" description="Acidic residues" evidence="4">
    <location>
        <begin position="829"/>
        <end position="840"/>
    </location>
</feature>
<keyword evidence="2" id="KW-0472">Membrane</keyword>
<evidence type="ECO:0000256" key="1">
    <source>
        <dbReference type="ARBA" id="ARBA00004442"/>
    </source>
</evidence>
<evidence type="ECO:0000259" key="6">
    <source>
        <dbReference type="Pfam" id="PF07715"/>
    </source>
</evidence>
<dbReference type="SUPFAM" id="SSF49464">
    <property type="entry name" value="Carboxypeptidase regulatory domain-like"/>
    <property type="match status" value="1"/>
</dbReference>
<evidence type="ECO:0000259" key="7">
    <source>
        <dbReference type="Pfam" id="PF14905"/>
    </source>
</evidence>
<dbReference type="GO" id="GO:0009279">
    <property type="term" value="C:cell outer membrane"/>
    <property type="evidence" value="ECO:0007669"/>
    <property type="project" value="UniProtKB-SubCell"/>
</dbReference>
<evidence type="ECO:0000256" key="2">
    <source>
        <dbReference type="ARBA" id="ARBA00023136"/>
    </source>
</evidence>
<evidence type="ECO:0000256" key="4">
    <source>
        <dbReference type="SAM" id="MobiDB-lite"/>
    </source>
</evidence>
<dbReference type="InterPro" id="IPR012910">
    <property type="entry name" value="Plug_dom"/>
</dbReference>
<dbReference type="Gene3D" id="2.170.130.10">
    <property type="entry name" value="TonB-dependent receptor, plug domain"/>
    <property type="match status" value="1"/>
</dbReference>
<reference evidence="8" key="1">
    <citation type="submission" date="2022-11" db="EMBL/GenBank/DDBJ databases">
        <title>The characterization of three novel Bacteroidetes species and genomic analysis of their roles in tidal elemental geochemical cycles.</title>
        <authorList>
            <person name="Ma K.-J."/>
        </authorList>
    </citation>
    <scope>NUCLEOTIDE SEQUENCE</scope>
    <source>
        <strain evidence="8">M415</strain>
    </source>
</reference>
<dbReference type="InterPro" id="IPR008969">
    <property type="entry name" value="CarboxyPept-like_regulatory"/>
</dbReference>
<gene>
    <name evidence="8" type="ORF">OO016_07590</name>
</gene>
<dbReference type="EMBL" id="JAPFQP010000002">
    <property type="protein sequence ID" value="MCX2719458.1"/>
    <property type="molecule type" value="Genomic_DNA"/>
</dbReference>
<feature type="domain" description="Outer membrane protein beta-barrel" evidence="7">
    <location>
        <begin position="382"/>
        <end position="810"/>
    </location>
</feature>
<dbReference type="SUPFAM" id="SSF56935">
    <property type="entry name" value="Porins"/>
    <property type="match status" value="1"/>
</dbReference>
<dbReference type="RefSeq" id="WP_266012135.1">
    <property type="nucleotide sequence ID" value="NZ_JAPFQP010000002.1"/>
</dbReference>
<dbReference type="Pfam" id="PF14905">
    <property type="entry name" value="OMP_b-brl_3"/>
    <property type="match status" value="1"/>
</dbReference>
<dbReference type="PANTHER" id="PTHR40980">
    <property type="entry name" value="PLUG DOMAIN-CONTAINING PROTEIN"/>
    <property type="match status" value="1"/>
</dbReference>
<evidence type="ECO:0000256" key="3">
    <source>
        <dbReference type="ARBA" id="ARBA00023237"/>
    </source>
</evidence>
<evidence type="ECO:0000313" key="9">
    <source>
        <dbReference type="Proteomes" id="UP001207116"/>
    </source>
</evidence>
<accession>A0AAE3ML83</accession>
<feature type="chain" id="PRO_5042015000" evidence="5">
    <location>
        <begin position="19"/>
        <end position="840"/>
    </location>
</feature>
<protein>
    <submittedName>
        <fullName evidence="8">TonB-dependent receptor</fullName>
    </submittedName>
</protein>
<dbReference type="Pfam" id="PF13620">
    <property type="entry name" value="CarboxypepD_reg"/>
    <property type="match status" value="1"/>
</dbReference>
<keyword evidence="3" id="KW-0998">Cell outer membrane</keyword>
<keyword evidence="5" id="KW-0732">Signal</keyword>
<dbReference type="Gene3D" id="2.40.170.20">
    <property type="entry name" value="TonB-dependent receptor, beta-barrel domain"/>
    <property type="match status" value="1"/>
</dbReference>
<proteinExistence type="predicted"/>
<keyword evidence="8" id="KW-0675">Receptor</keyword>
<feature type="domain" description="TonB-dependent receptor plug" evidence="6">
    <location>
        <begin position="150"/>
        <end position="226"/>
    </location>
</feature>
<keyword evidence="9" id="KW-1185">Reference proteome</keyword>
<organism evidence="8 9">
    <name type="scientific">Lentiprolixibacter aurantiacus</name>
    <dbReference type="NCBI Taxonomy" id="2993939"/>
    <lineage>
        <taxon>Bacteria</taxon>
        <taxon>Pseudomonadati</taxon>
        <taxon>Bacteroidota</taxon>
        <taxon>Flavobacteriia</taxon>
        <taxon>Flavobacteriales</taxon>
        <taxon>Flavobacteriaceae</taxon>
        <taxon>Lentiprolixibacter</taxon>
    </lineage>
</organism>
<dbReference type="InterPro" id="IPR041700">
    <property type="entry name" value="OMP_b-brl_3"/>
</dbReference>
<dbReference type="InterPro" id="IPR036942">
    <property type="entry name" value="Beta-barrel_TonB_sf"/>
</dbReference>
<name>A0AAE3ML83_9FLAO</name>
<evidence type="ECO:0000313" key="8">
    <source>
        <dbReference type="EMBL" id="MCX2719458.1"/>
    </source>
</evidence>
<dbReference type="AlphaFoldDB" id="A0AAE3ML83"/>
<dbReference type="Gene3D" id="2.60.40.1120">
    <property type="entry name" value="Carboxypeptidase-like, regulatory domain"/>
    <property type="match status" value="1"/>
</dbReference>
<evidence type="ECO:0000256" key="5">
    <source>
        <dbReference type="SAM" id="SignalP"/>
    </source>
</evidence>
<dbReference type="PANTHER" id="PTHR40980:SF4">
    <property type="entry name" value="TONB-DEPENDENT RECEPTOR-LIKE BETA-BARREL DOMAIN-CONTAINING PROTEIN"/>
    <property type="match status" value="1"/>
</dbReference>
<dbReference type="Pfam" id="PF07715">
    <property type="entry name" value="Plug"/>
    <property type="match status" value="1"/>
</dbReference>